<evidence type="ECO:0000313" key="2">
    <source>
        <dbReference type="EMBL" id="SFV73386.1"/>
    </source>
</evidence>
<protein>
    <submittedName>
        <fullName evidence="2">Uncharacterized protein</fullName>
    </submittedName>
</protein>
<dbReference type="EMBL" id="LT630450">
    <property type="protein sequence ID" value="SFV73386.1"/>
    <property type="molecule type" value="Genomic_DNA"/>
</dbReference>
<organism evidence="2 3">
    <name type="scientific">Desulfovibrio piger</name>
    <dbReference type="NCBI Taxonomy" id="901"/>
    <lineage>
        <taxon>Bacteria</taxon>
        <taxon>Pseudomonadati</taxon>
        <taxon>Thermodesulfobacteriota</taxon>
        <taxon>Desulfovibrionia</taxon>
        <taxon>Desulfovibrionales</taxon>
        <taxon>Desulfovibrionaceae</taxon>
        <taxon>Desulfovibrio</taxon>
    </lineage>
</organism>
<dbReference type="Proteomes" id="UP000186323">
    <property type="component" value="Chromosome I"/>
</dbReference>
<keyword evidence="3" id="KW-1185">Reference proteome</keyword>
<evidence type="ECO:0000313" key="3">
    <source>
        <dbReference type="Proteomes" id="UP000186323"/>
    </source>
</evidence>
<name>A0A1K1LFB3_9BACT</name>
<accession>A0A1K1LFB3</accession>
<reference evidence="3" key="1">
    <citation type="submission" date="2016-10" db="EMBL/GenBank/DDBJ databases">
        <authorList>
            <person name="Wegmann U."/>
        </authorList>
    </citation>
    <scope>NUCLEOTIDE SEQUENCE [LARGE SCALE GENOMIC DNA]</scope>
</reference>
<proteinExistence type="predicted"/>
<dbReference type="KEGG" id="dpg:DESPIGER_1546"/>
<gene>
    <name evidence="2" type="ORF">DESPIGER_1546</name>
</gene>
<sequence>MRCRSTALVCKTVLVPCGTPVKGSGPRSHAASVRLSRQRPR</sequence>
<dbReference type="AlphaFoldDB" id="A0A1K1LFB3"/>
<evidence type="ECO:0000256" key="1">
    <source>
        <dbReference type="SAM" id="MobiDB-lite"/>
    </source>
</evidence>
<feature type="region of interest" description="Disordered" evidence="1">
    <location>
        <begin position="19"/>
        <end position="41"/>
    </location>
</feature>